<dbReference type="PANTHER" id="PTHR32089">
    <property type="entry name" value="METHYL-ACCEPTING CHEMOTAXIS PROTEIN MCPB"/>
    <property type="match status" value="1"/>
</dbReference>
<feature type="transmembrane region" description="Helical" evidence="4">
    <location>
        <begin position="144"/>
        <end position="164"/>
    </location>
</feature>
<feature type="coiled-coil region" evidence="3">
    <location>
        <begin position="411"/>
        <end position="442"/>
    </location>
</feature>
<feature type="transmembrane region" description="Helical" evidence="4">
    <location>
        <begin position="12"/>
        <end position="34"/>
    </location>
</feature>
<protein>
    <submittedName>
        <fullName evidence="6">Methyl-accepting chemotaxis protein</fullName>
    </submittedName>
</protein>
<keyword evidence="1 2" id="KW-0807">Transducer</keyword>
<evidence type="ECO:0000259" key="5">
    <source>
        <dbReference type="PROSITE" id="PS50111"/>
    </source>
</evidence>
<dbReference type="Pfam" id="PF00015">
    <property type="entry name" value="MCPsignal"/>
    <property type="match status" value="1"/>
</dbReference>
<evidence type="ECO:0000313" key="6">
    <source>
        <dbReference type="EMBL" id="MFC3581048.1"/>
    </source>
</evidence>
<dbReference type="RefSeq" id="WP_261294417.1">
    <property type="nucleotide sequence ID" value="NZ_JANQBK010000006.1"/>
</dbReference>
<dbReference type="SUPFAM" id="SSF58104">
    <property type="entry name" value="Methyl-accepting chemotaxis protein (MCP) signaling domain"/>
    <property type="match status" value="1"/>
</dbReference>
<gene>
    <name evidence="6" type="ORF">ACFONA_12825</name>
</gene>
<evidence type="ECO:0000256" key="4">
    <source>
        <dbReference type="SAM" id="Phobius"/>
    </source>
</evidence>
<dbReference type="Gene3D" id="1.10.287.950">
    <property type="entry name" value="Methyl-accepting chemotaxis protein"/>
    <property type="match status" value="1"/>
</dbReference>
<accession>A0ABV7SWI1</accession>
<dbReference type="Proteomes" id="UP001595713">
    <property type="component" value="Unassembled WGS sequence"/>
</dbReference>
<dbReference type="PANTHER" id="PTHR32089:SF112">
    <property type="entry name" value="LYSOZYME-LIKE PROTEIN-RELATED"/>
    <property type="match status" value="1"/>
</dbReference>
<keyword evidence="7" id="KW-1185">Reference proteome</keyword>
<dbReference type="PROSITE" id="PS50111">
    <property type="entry name" value="CHEMOTAXIS_TRANSDUC_2"/>
    <property type="match status" value="1"/>
</dbReference>
<keyword evidence="3" id="KW-0175">Coiled coil</keyword>
<feature type="transmembrane region" description="Helical" evidence="4">
    <location>
        <begin position="117"/>
        <end position="138"/>
    </location>
</feature>
<keyword evidence="4" id="KW-0472">Membrane</keyword>
<name>A0ABV7SWI1_9SPHN</name>
<keyword evidence="4" id="KW-1133">Transmembrane helix</keyword>
<evidence type="ECO:0000256" key="1">
    <source>
        <dbReference type="ARBA" id="ARBA00023224"/>
    </source>
</evidence>
<dbReference type="InterPro" id="IPR004089">
    <property type="entry name" value="MCPsignal_dom"/>
</dbReference>
<evidence type="ECO:0000256" key="2">
    <source>
        <dbReference type="PROSITE-ProRule" id="PRU00284"/>
    </source>
</evidence>
<comment type="caution">
    <text evidence="6">The sequence shown here is derived from an EMBL/GenBank/DDBJ whole genome shotgun (WGS) entry which is preliminary data.</text>
</comment>
<dbReference type="SMART" id="SM00283">
    <property type="entry name" value="MA"/>
    <property type="match status" value="1"/>
</dbReference>
<evidence type="ECO:0000256" key="3">
    <source>
        <dbReference type="SAM" id="Coils"/>
    </source>
</evidence>
<reference evidence="7" key="1">
    <citation type="journal article" date="2019" name="Int. J. Syst. Evol. Microbiol.">
        <title>The Global Catalogue of Microorganisms (GCM) 10K type strain sequencing project: providing services to taxonomists for standard genome sequencing and annotation.</title>
        <authorList>
            <consortium name="The Broad Institute Genomics Platform"/>
            <consortium name="The Broad Institute Genome Sequencing Center for Infectious Disease"/>
            <person name="Wu L."/>
            <person name="Ma J."/>
        </authorList>
    </citation>
    <scope>NUCLEOTIDE SEQUENCE [LARGE SCALE GENOMIC DNA]</scope>
    <source>
        <strain evidence="7">KCTC 42739</strain>
    </source>
</reference>
<dbReference type="EMBL" id="JBHRXP010000007">
    <property type="protein sequence ID" value="MFC3581048.1"/>
    <property type="molecule type" value="Genomic_DNA"/>
</dbReference>
<feature type="transmembrane region" description="Helical" evidence="4">
    <location>
        <begin position="67"/>
        <end position="87"/>
    </location>
</feature>
<evidence type="ECO:0000313" key="7">
    <source>
        <dbReference type="Proteomes" id="UP001595713"/>
    </source>
</evidence>
<organism evidence="6 7">
    <name type="scientific">Sphingomonas hylomeconis</name>
    <dbReference type="NCBI Taxonomy" id="1395958"/>
    <lineage>
        <taxon>Bacteria</taxon>
        <taxon>Pseudomonadati</taxon>
        <taxon>Pseudomonadota</taxon>
        <taxon>Alphaproteobacteria</taxon>
        <taxon>Sphingomonadales</taxon>
        <taxon>Sphingomonadaceae</taxon>
        <taxon>Sphingomonas</taxon>
    </lineage>
</organism>
<proteinExistence type="predicted"/>
<feature type="domain" description="Methyl-accepting transducer" evidence="5">
    <location>
        <begin position="235"/>
        <end position="475"/>
    </location>
</feature>
<feature type="transmembrane region" description="Helical" evidence="4">
    <location>
        <begin position="40"/>
        <end position="60"/>
    </location>
</feature>
<sequence>MPLDDLAQLRRRGIWILVIAGWVCTAGLGLLALAQGAEHSALIVGLGALVNLAPTAIAVGGRHDRRARLLVGTLAAAYPALGVYLLAGHAWQMDGHMYFFVALAALTVLCDWRPIALASALIAVHHLALEALAPAWVFTGTGNFARVVIHAVAVALQFAVLGYITTRLRNLLVQQSADRDESSRLAADAIQGRRDVETALAAMRAADLRASGERDRRERVEQDTATQRRHDMLAFAAAFQASVADIVVAVGTASTELEQSARALNRLATRASAETADTAHAAACSSSSARALAGRTQELGISITAIAASVDQQATLSGNARAVSSSGHEAVGSLADRALAITRFAESISEIAGRTNLLALNATIEAARAGEAGRGFAVVAHEVKLLAGQTAGATGEIRSLAGTVQGGADIANGALRDIAAMVAELAEAAEEIRAAVEQQRSTVSLIHATADDTAASAGQMSELLRGVVIVAADTEKLSGRVTSAAGGLSQTARQLQQATEQFVAKLHAA</sequence>
<keyword evidence="4" id="KW-0812">Transmembrane</keyword>